<feature type="non-terminal residue" evidence="1">
    <location>
        <position position="1"/>
    </location>
</feature>
<comment type="caution">
    <text evidence="1">The sequence shown here is derived from an EMBL/GenBank/DDBJ whole genome shotgun (WGS) entry which is preliminary data.</text>
</comment>
<evidence type="ECO:0000313" key="1">
    <source>
        <dbReference type="EMBL" id="OWY95479.1"/>
    </source>
</evidence>
<keyword evidence="2" id="KW-1185">Reference proteome</keyword>
<proteinExistence type="predicted"/>
<dbReference type="AlphaFoldDB" id="A0A225UTI3"/>
<protein>
    <recommendedName>
        <fullName evidence="3">RxLR effector protein</fullName>
    </recommendedName>
</protein>
<dbReference type="EMBL" id="NBNE01012883">
    <property type="protein sequence ID" value="OWY95479.1"/>
    <property type="molecule type" value="Genomic_DNA"/>
</dbReference>
<evidence type="ECO:0008006" key="3">
    <source>
        <dbReference type="Google" id="ProtNLM"/>
    </source>
</evidence>
<dbReference type="OrthoDB" id="93216at2759"/>
<accession>A0A225UTI3</accession>
<reference evidence="2" key="1">
    <citation type="submission" date="2017-03" db="EMBL/GenBank/DDBJ databases">
        <title>Phytopthora megakarya and P. palmivora, two closely related causual agents of cacao black pod achieved similar genome size and gene model numbers by different mechanisms.</title>
        <authorList>
            <person name="Ali S."/>
            <person name="Shao J."/>
            <person name="Larry D.J."/>
            <person name="Kronmiller B."/>
            <person name="Shen D."/>
            <person name="Strem M.D."/>
            <person name="Melnick R.L."/>
            <person name="Guiltinan M.J."/>
            <person name="Tyler B.M."/>
            <person name="Meinhardt L.W."/>
            <person name="Bailey B.A."/>
        </authorList>
    </citation>
    <scope>NUCLEOTIDE SEQUENCE [LARGE SCALE GENOMIC DNA]</scope>
    <source>
        <strain evidence="2">zdho120</strain>
    </source>
</reference>
<organism evidence="1 2">
    <name type="scientific">Phytophthora megakarya</name>
    <dbReference type="NCBI Taxonomy" id="4795"/>
    <lineage>
        <taxon>Eukaryota</taxon>
        <taxon>Sar</taxon>
        <taxon>Stramenopiles</taxon>
        <taxon>Oomycota</taxon>
        <taxon>Peronosporomycetes</taxon>
        <taxon>Peronosporales</taxon>
        <taxon>Peronosporaceae</taxon>
        <taxon>Phytophthora</taxon>
    </lineage>
</organism>
<evidence type="ECO:0000313" key="2">
    <source>
        <dbReference type="Proteomes" id="UP000198211"/>
    </source>
</evidence>
<gene>
    <name evidence="1" type="ORF">PHMEG_00034507</name>
</gene>
<dbReference type="Proteomes" id="UP000198211">
    <property type="component" value="Unassembled WGS sequence"/>
</dbReference>
<name>A0A225UTI3_9STRA</name>
<sequence length="347" mass="39499">AKHFNDEKLVDFILASEKMPNTQLRAMMLKSNLPSYWKTSGKSAEDVFAILKLKNVDKDKLFENPMWSTWVAFLQKDTRNPDEKMFAVLKNQYGEEGLRTMIANAKNSEATEMIGTKLQQEFWRSEGKTADDVFQLLKLSYEGDAFLQSPALSTWVSYATHLQKIQLTNHEYYKYGAVMELEKHYSHTDLARKVSDAMVLATTTKNSKMEKAIGVLQTQQFKQMKTFILITQCVSYVANVDRRNPDGLMFHTLANQYGKEGLKALVANAKKNKGAETIVVKLQQKLWGSEMKTADGIFNFDNLIRNDFGAITELDKHFPYIELMIGATMQRASMNGNILVEKAVSIL</sequence>